<comment type="similarity">
    <text evidence="6">Belongs to the cytochrome P450 family.</text>
</comment>
<evidence type="ECO:0008006" key="9">
    <source>
        <dbReference type="Google" id="ProtNLM"/>
    </source>
</evidence>
<dbReference type="PANTHER" id="PTHR24303:SF31">
    <property type="entry name" value="CYTOCHROME P450 307A1-RELATED"/>
    <property type="match status" value="1"/>
</dbReference>
<evidence type="ECO:0000256" key="3">
    <source>
        <dbReference type="ARBA" id="ARBA00023002"/>
    </source>
</evidence>
<comment type="cofactor">
    <cofactor evidence="1">
        <name>heme</name>
        <dbReference type="ChEBI" id="CHEBI:30413"/>
    </cofactor>
</comment>
<reference evidence="7 8" key="1">
    <citation type="submission" date="2023-01" db="EMBL/GenBank/DDBJ databases">
        <title>Analysis of 21 Apiospora genomes using comparative genomics revels a genus with tremendous synthesis potential of carbohydrate active enzymes and secondary metabolites.</title>
        <authorList>
            <person name="Sorensen T."/>
        </authorList>
    </citation>
    <scope>NUCLEOTIDE SEQUENCE [LARGE SCALE GENOMIC DNA]</scope>
    <source>
        <strain evidence="7 8">CBS 20057</strain>
    </source>
</reference>
<evidence type="ECO:0000256" key="6">
    <source>
        <dbReference type="RuleBase" id="RU000461"/>
    </source>
</evidence>
<sequence>MAFSPTSFRVDIDTSPMLLTAAVLVLIASIRSQLTQSAFASLLSCVVNAILVRLYRIQHIDNGDFLPSLPYVFPNGQGSVEKFLQGRANSALWEIKYGGLYRLWAGMRGEVVLTKAAHVEAVFRDSHAHTKAHASGMGYLMDCLLGSCLGLISGSSWNTLKTKVEAPFLHPAVSIYAADLQNFTEKYLHELETNTSKPSQEGCLHPVQDLKVLPFLFVARLLYGPLDAELQKELVEMIPLREKLFKSVIAGGITRFNLARLLPFPLPAMRTLKSFKDRWAKWNDKAHLHATQLAPDQQHHQKAPPIVEMYKSAEEGAIPREQLLQTLDEMLFANIDVTMGGVSWTLVFLAAYPSVQKALREEIRAHSPPSSGSSARDTYLLSSWTSKPTLLGACILEASRLRPLAAFSVPQSCPTDRVLDGYRVPAGTDFVVDAYALNIRDPFWGTDREKFRPRRWLERHHQSSSGGGGARDLRYRYWRFGFGPRTCLGKYVVELVTRSIVVNLLEGWELSLDFKTTGQQSEKPRTDGGAVEVDEEDMDWPWDDEMWIHHPDVLLRRKPLKGQSQVHEFATNC</sequence>
<dbReference type="SUPFAM" id="SSF48264">
    <property type="entry name" value="Cytochrome P450"/>
    <property type="match status" value="1"/>
</dbReference>
<dbReference type="PANTHER" id="PTHR24303">
    <property type="entry name" value="HEME-BINDING MONOOXYGENASE FAMILY"/>
    <property type="match status" value="1"/>
</dbReference>
<dbReference type="Pfam" id="PF00067">
    <property type="entry name" value="p450"/>
    <property type="match status" value="1"/>
</dbReference>
<dbReference type="PROSITE" id="PS00086">
    <property type="entry name" value="CYTOCHROME_P450"/>
    <property type="match status" value="1"/>
</dbReference>
<gene>
    <name evidence="7" type="ORF">PG991_013275</name>
</gene>
<keyword evidence="6" id="KW-0349">Heme</keyword>
<dbReference type="CDD" id="cd20615">
    <property type="entry name" value="CYP_GliC-like"/>
    <property type="match status" value="1"/>
</dbReference>
<protein>
    <recommendedName>
        <fullName evidence="9">Cytochrome P450 monooxygenase</fullName>
    </recommendedName>
</protein>
<dbReference type="Proteomes" id="UP001396898">
    <property type="component" value="Unassembled WGS sequence"/>
</dbReference>
<keyword evidence="2 6" id="KW-0479">Metal-binding</keyword>
<keyword evidence="5 6" id="KW-0503">Monooxygenase</keyword>
<organism evidence="7 8">
    <name type="scientific">Apiospora marii</name>
    <dbReference type="NCBI Taxonomy" id="335849"/>
    <lineage>
        <taxon>Eukaryota</taxon>
        <taxon>Fungi</taxon>
        <taxon>Dikarya</taxon>
        <taxon>Ascomycota</taxon>
        <taxon>Pezizomycotina</taxon>
        <taxon>Sordariomycetes</taxon>
        <taxon>Xylariomycetidae</taxon>
        <taxon>Amphisphaeriales</taxon>
        <taxon>Apiosporaceae</taxon>
        <taxon>Apiospora</taxon>
    </lineage>
</organism>
<keyword evidence="4 6" id="KW-0408">Iron</keyword>
<evidence type="ECO:0000256" key="2">
    <source>
        <dbReference type="ARBA" id="ARBA00022723"/>
    </source>
</evidence>
<dbReference type="InterPro" id="IPR002401">
    <property type="entry name" value="Cyt_P450_E_grp-I"/>
</dbReference>
<accession>A0ABR1R5W5</accession>
<proteinExistence type="inferred from homology"/>
<dbReference type="InterPro" id="IPR036396">
    <property type="entry name" value="Cyt_P450_sf"/>
</dbReference>
<keyword evidence="3 6" id="KW-0560">Oxidoreductase</keyword>
<dbReference type="InterPro" id="IPR001128">
    <property type="entry name" value="Cyt_P450"/>
</dbReference>
<evidence type="ECO:0000313" key="7">
    <source>
        <dbReference type="EMBL" id="KAK8001053.1"/>
    </source>
</evidence>
<evidence type="ECO:0000256" key="5">
    <source>
        <dbReference type="ARBA" id="ARBA00023033"/>
    </source>
</evidence>
<dbReference type="Gene3D" id="1.10.630.10">
    <property type="entry name" value="Cytochrome P450"/>
    <property type="match status" value="1"/>
</dbReference>
<dbReference type="PRINTS" id="PR00463">
    <property type="entry name" value="EP450I"/>
</dbReference>
<evidence type="ECO:0000256" key="1">
    <source>
        <dbReference type="ARBA" id="ARBA00001971"/>
    </source>
</evidence>
<name>A0ABR1R5W5_9PEZI</name>
<evidence type="ECO:0000256" key="4">
    <source>
        <dbReference type="ARBA" id="ARBA00023004"/>
    </source>
</evidence>
<keyword evidence="8" id="KW-1185">Reference proteome</keyword>
<evidence type="ECO:0000313" key="8">
    <source>
        <dbReference type="Proteomes" id="UP001396898"/>
    </source>
</evidence>
<dbReference type="InterPro" id="IPR017972">
    <property type="entry name" value="Cyt_P450_CS"/>
</dbReference>
<dbReference type="EMBL" id="JAQQWI010000018">
    <property type="protein sequence ID" value="KAK8001053.1"/>
    <property type="molecule type" value="Genomic_DNA"/>
</dbReference>
<comment type="caution">
    <text evidence="7">The sequence shown here is derived from an EMBL/GenBank/DDBJ whole genome shotgun (WGS) entry which is preliminary data.</text>
</comment>